<reference evidence="7 9" key="1">
    <citation type="submission" date="2015-01" db="EMBL/GenBank/DDBJ databases">
        <title>Genome sequences of high lactate-tolerant strain Salinicoccus roseus W12 with industrial interest.</title>
        <authorList>
            <person name="Wang H."/>
            <person name="Yu B."/>
        </authorList>
    </citation>
    <scope>NUCLEOTIDE SEQUENCE [LARGE SCALE GENOMIC DNA]</scope>
    <source>
        <strain evidence="7 9">W12</strain>
    </source>
</reference>
<dbReference type="InterPro" id="IPR012844">
    <property type="entry name" value="DhaM_N"/>
</dbReference>
<sequence>MTEILIISHSSEIAQGTRALVSQMAGDTVIHASGGVDGGIGTNIDQINDMIGKIGADTICFYDIGSSRMNLEMAVEMYDGEHELHISEAPIVEGAFLAAVENSVGSSTEAILEKLDTMKK</sequence>
<dbReference type="GO" id="GO:0019563">
    <property type="term" value="P:glycerol catabolic process"/>
    <property type="evidence" value="ECO:0007669"/>
    <property type="project" value="InterPro"/>
</dbReference>
<evidence type="ECO:0000313" key="10">
    <source>
        <dbReference type="Proteomes" id="UP000527860"/>
    </source>
</evidence>
<dbReference type="EC" id="2.7.1.121" evidence="3"/>
<comment type="subunit">
    <text evidence="5">Homodimer. The dihydroxyacetone kinase complex is composed of a homodimer of DhaM, a homodimer of DhaK and the subunit DhaL.</text>
</comment>
<dbReference type="GO" id="GO:0009401">
    <property type="term" value="P:phosphoenolpyruvate-dependent sugar phosphotransferase system"/>
    <property type="evidence" value="ECO:0007669"/>
    <property type="project" value="InterPro"/>
</dbReference>
<comment type="caution">
    <text evidence="7">The sequence shown here is derived from an EMBL/GenBank/DDBJ whole genome shotgun (WGS) entry which is preliminary data.</text>
</comment>
<dbReference type="GO" id="GO:0016020">
    <property type="term" value="C:membrane"/>
    <property type="evidence" value="ECO:0007669"/>
    <property type="project" value="InterPro"/>
</dbReference>
<dbReference type="STRING" id="45670.SN16_04615"/>
<dbReference type="InterPro" id="IPR004701">
    <property type="entry name" value="PTS_EIIA_man-typ"/>
</dbReference>
<evidence type="ECO:0000259" key="6">
    <source>
        <dbReference type="PROSITE" id="PS51096"/>
    </source>
</evidence>
<reference evidence="10" key="2">
    <citation type="submission" date="2020-04" db="EMBL/GenBank/DDBJ databases">
        <title>Genome analysis and biological profiling of marine Cellulosimicrobium funkei MOSEL-ME6.</title>
        <authorList>
            <person name="Tanveer F."/>
            <person name="Xie Y."/>
            <person name="Shinwari Z.K."/>
        </authorList>
    </citation>
    <scope>NUCLEOTIDE SEQUENCE [LARGE SCALE GENOMIC DNA]</scope>
    <source>
        <strain evidence="10">MOSEL-ME25</strain>
    </source>
</reference>
<dbReference type="RefSeq" id="WP_040105432.1">
    <property type="nucleotide sequence ID" value="NZ_JABEVU030000001.1"/>
</dbReference>
<keyword evidence="10" id="KW-1185">Reference proteome</keyword>
<dbReference type="InterPro" id="IPR036662">
    <property type="entry name" value="PTS_EIIA_man-typ_sf"/>
</dbReference>
<keyword evidence="8" id="KW-0418">Kinase</keyword>
<dbReference type="EMBL" id="JXII01000003">
    <property type="protein sequence ID" value="KIH71322.1"/>
    <property type="molecule type" value="Genomic_DNA"/>
</dbReference>
<dbReference type="Pfam" id="PF03610">
    <property type="entry name" value="EIIA-man"/>
    <property type="match status" value="1"/>
</dbReference>
<accession>A0A0C2E7P9</accession>
<evidence type="ECO:0000313" key="9">
    <source>
        <dbReference type="Proteomes" id="UP000031546"/>
    </source>
</evidence>
<feature type="domain" description="PTS EIIA type-4" evidence="6">
    <location>
        <begin position="1"/>
        <end position="120"/>
    </location>
</feature>
<dbReference type="NCBIfam" id="TIGR02364">
    <property type="entry name" value="dha_pts"/>
    <property type="match status" value="1"/>
</dbReference>
<comment type="catalytic activity">
    <reaction evidence="1">
        <text>dihydroxyacetone + phosphoenolpyruvate = dihydroxyacetone phosphate + pyruvate</text>
        <dbReference type="Rhea" id="RHEA:18381"/>
        <dbReference type="ChEBI" id="CHEBI:15361"/>
        <dbReference type="ChEBI" id="CHEBI:16016"/>
        <dbReference type="ChEBI" id="CHEBI:57642"/>
        <dbReference type="ChEBI" id="CHEBI:58702"/>
        <dbReference type="EC" id="2.7.1.121"/>
    </reaction>
</comment>
<dbReference type="PANTHER" id="PTHR38594:SF1">
    <property type="entry name" value="PEP-DEPENDENT DIHYDROXYACETONE KINASE, PHOSPHORYL DONOR SUBUNIT DHAM"/>
    <property type="match status" value="1"/>
</dbReference>
<dbReference type="GeneID" id="77844828"/>
<comment type="function">
    <text evidence="2">Component of the dihydroxyacetone kinase complex, which is responsible for the phosphoenolpyruvate (PEP)-dependent phosphorylation of dihydroxyacetone. DhaM serves as the phosphoryl donor. Is phosphorylated by phosphoenolpyruvate in an EI- and HPr-dependent reaction, and a phosphorelay system on histidine residues finally leads to phosphoryl transfer to DhaL and dihydroxyacetone.</text>
</comment>
<dbReference type="InterPro" id="IPR039643">
    <property type="entry name" value="DhaM"/>
</dbReference>
<evidence type="ECO:0000256" key="2">
    <source>
        <dbReference type="ARBA" id="ARBA00002788"/>
    </source>
</evidence>
<proteinExistence type="predicted"/>
<dbReference type="PROSITE" id="PS51096">
    <property type="entry name" value="PTS_EIIA_TYPE_4"/>
    <property type="match status" value="1"/>
</dbReference>
<gene>
    <name evidence="8" type="primary">dhaM</name>
    <name evidence="8" type="ORF">F7P68_0005950</name>
    <name evidence="7" type="ORF">SN16_04615</name>
</gene>
<evidence type="ECO:0000256" key="4">
    <source>
        <dbReference type="ARBA" id="ARBA00022679"/>
    </source>
</evidence>
<keyword evidence="4 8" id="KW-0808">Transferase</keyword>
<dbReference type="GO" id="GO:0047324">
    <property type="term" value="F:phosphoenolpyruvate-glycerone phosphotransferase activity"/>
    <property type="evidence" value="ECO:0007669"/>
    <property type="project" value="UniProtKB-EC"/>
</dbReference>
<dbReference type="Proteomes" id="UP000527860">
    <property type="component" value="Unassembled WGS sequence"/>
</dbReference>
<dbReference type="Proteomes" id="UP000031546">
    <property type="component" value="Unassembled WGS sequence"/>
</dbReference>
<name>A0A0C2E7P9_9STAP</name>
<dbReference type="SUPFAM" id="SSF53062">
    <property type="entry name" value="PTS system fructose IIA component-like"/>
    <property type="match status" value="1"/>
</dbReference>
<dbReference type="PANTHER" id="PTHR38594">
    <property type="entry name" value="PEP-DEPENDENT DIHYDROXYACETONE KINASE, PHOSPHORYL DONOR SUBUNIT DHAM"/>
    <property type="match status" value="1"/>
</dbReference>
<protein>
    <recommendedName>
        <fullName evidence="3">phosphoenolpyruvate--glycerone phosphotransferase</fullName>
        <ecNumber evidence="3">2.7.1.121</ecNumber>
    </recommendedName>
</protein>
<reference evidence="8 10" key="4">
    <citation type="submission" date="2022-12" db="EMBL/GenBank/DDBJ databases">
        <title>Genome analysis and biological profiling of marine Salinicoccus roseus MOSEL-ME25.</title>
        <authorList>
            <person name="Mirza F.T."/>
            <person name="Xie Y."/>
            <person name="Shinwari Z.K."/>
        </authorList>
    </citation>
    <scope>NUCLEOTIDE SEQUENCE [LARGE SCALE GENOMIC DNA]</scope>
    <source>
        <strain evidence="8 10">MOSEL-ME25</strain>
    </source>
</reference>
<dbReference type="EMBL" id="JABEVU030000001">
    <property type="protein sequence ID" value="MDB0580065.1"/>
    <property type="molecule type" value="Genomic_DNA"/>
</dbReference>
<dbReference type="Gene3D" id="3.40.50.510">
    <property type="entry name" value="Phosphotransferase system, mannose-type IIA component"/>
    <property type="match status" value="1"/>
</dbReference>
<evidence type="ECO:0000313" key="7">
    <source>
        <dbReference type="EMBL" id="KIH71322.1"/>
    </source>
</evidence>
<evidence type="ECO:0000313" key="8">
    <source>
        <dbReference type="EMBL" id="MDB0580065.1"/>
    </source>
</evidence>
<dbReference type="OrthoDB" id="7065393at2"/>
<evidence type="ECO:0000256" key="1">
    <source>
        <dbReference type="ARBA" id="ARBA00001113"/>
    </source>
</evidence>
<dbReference type="AlphaFoldDB" id="A0A0C2E7P9"/>
<evidence type="ECO:0000256" key="3">
    <source>
        <dbReference type="ARBA" id="ARBA00012095"/>
    </source>
</evidence>
<reference evidence="8" key="3">
    <citation type="submission" date="2020-04" db="EMBL/GenBank/DDBJ databases">
        <authorList>
            <person name="Tanveer F."/>
            <person name="Xie Y."/>
            <person name="Shinwari Z.K."/>
        </authorList>
    </citation>
    <scope>NUCLEOTIDE SEQUENCE</scope>
    <source>
        <strain evidence="8">MOSEL-ME25</strain>
    </source>
</reference>
<organism evidence="7 9">
    <name type="scientific">Salinicoccus roseus</name>
    <dbReference type="NCBI Taxonomy" id="45670"/>
    <lineage>
        <taxon>Bacteria</taxon>
        <taxon>Bacillati</taxon>
        <taxon>Bacillota</taxon>
        <taxon>Bacilli</taxon>
        <taxon>Bacillales</taxon>
        <taxon>Staphylococcaceae</taxon>
        <taxon>Salinicoccus</taxon>
    </lineage>
</organism>
<evidence type="ECO:0000256" key="5">
    <source>
        <dbReference type="ARBA" id="ARBA00046577"/>
    </source>
</evidence>